<dbReference type="Pfam" id="PF00069">
    <property type="entry name" value="Pkinase"/>
    <property type="match status" value="1"/>
</dbReference>
<protein>
    <submittedName>
        <fullName evidence="2">Kinase-like protein</fullName>
    </submittedName>
</protein>
<dbReference type="SMART" id="SM00220">
    <property type="entry name" value="S_TKc"/>
    <property type="match status" value="1"/>
</dbReference>
<feature type="domain" description="Protein kinase" evidence="1">
    <location>
        <begin position="251"/>
        <end position="606"/>
    </location>
</feature>
<evidence type="ECO:0000313" key="2">
    <source>
        <dbReference type="EMBL" id="KAF2823104.1"/>
    </source>
</evidence>
<evidence type="ECO:0000259" key="1">
    <source>
        <dbReference type="PROSITE" id="PS50011"/>
    </source>
</evidence>
<dbReference type="GO" id="GO:0005524">
    <property type="term" value="F:ATP binding"/>
    <property type="evidence" value="ECO:0007669"/>
    <property type="project" value="InterPro"/>
</dbReference>
<keyword evidence="2" id="KW-0418">Kinase</keyword>
<dbReference type="SUPFAM" id="SSF56112">
    <property type="entry name" value="Protein kinase-like (PK-like)"/>
    <property type="match status" value="1"/>
</dbReference>
<reference evidence="2" key="1">
    <citation type="journal article" date="2020" name="Stud. Mycol.">
        <title>101 Dothideomycetes genomes: a test case for predicting lifestyles and emergence of pathogens.</title>
        <authorList>
            <person name="Haridas S."/>
            <person name="Albert R."/>
            <person name="Binder M."/>
            <person name="Bloem J."/>
            <person name="Labutti K."/>
            <person name="Salamov A."/>
            <person name="Andreopoulos B."/>
            <person name="Baker S."/>
            <person name="Barry K."/>
            <person name="Bills G."/>
            <person name="Bluhm B."/>
            <person name="Cannon C."/>
            <person name="Castanera R."/>
            <person name="Culley D."/>
            <person name="Daum C."/>
            <person name="Ezra D."/>
            <person name="Gonzalez J."/>
            <person name="Henrissat B."/>
            <person name="Kuo A."/>
            <person name="Liang C."/>
            <person name="Lipzen A."/>
            <person name="Lutzoni F."/>
            <person name="Magnuson J."/>
            <person name="Mondo S."/>
            <person name="Nolan M."/>
            <person name="Ohm R."/>
            <person name="Pangilinan J."/>
            <person name="Park H.-J."/>
            <person name="Ramirez L."/>
            <person name="Alfaro M."/>
            <person name="Sun H."/>
            <person name="Tritt A."/>
            <person name="Yoshinaga Y."/>
            <person name="Zwiers L.-H."/>
            <person name="Turgeon B."/>
            <person name="Goodwin S."/>
            <person name="Spatafora J."/>
            <person name="Crous P."/>
            <person name="Grigoriev I."/>
        </authorList>
    </citation>
    <scope>NUCLEOTIDE SEQUENCE</scope>
    <source>
        <strain evidence="2">CBS 113818</strain>
    </source>
</reference>
<dbReference type="PANTHER" id="PTHR24359:SF37">
    <property type="entry name" value="PROTEIN KINASE DOMAIN-CONTAINING PROTEIN"/>
    <property type="match status" value="1"/>
</dbReference>
<dbReference type="AlphaFoldDB" id="A0A6A6ZRM7"/>
<sequence length="640" mass="73257">VSHGTDDWNPAFVALNVPSHQVSKSASSVVRDAGYSFESSESALERPPEQEQALKGLGTQFDPQTSGLDHSIWGDAAYQKTHFLETWLRSKIVPSAERRDLPFLPIDQLELIMTYKNISRELQQAGLHEDIKATTTLLCQRRKKSRQRIFAILCMLQLPAQIVDFIRAGIFDEDLPFTFKNSLVYRERTSETKKVETPLSLFEAPCWKPHVRESFERYQAQVSAPIFKLSWTKGEKVLHFLLKDQLVLPFMPVKDTSGDGELEIFLRHYGGTSTVRKVKIHPAHFNPCPKMPANTDVYLAVKELTAVKTSNKPDEEARALKRVNAKQDPHLIRLLATYTYEGRFHLIFPWADGNLKDLWMMPNVQFIEQNRNLGPVKWMATQILGLACALQKIHYCPIDDDNVEDLPAHDKERLYGRHGDLKPENILWFRNEEESHEDDTIGILKIADFGFADFHSKHSRSNVRRSAVGGFTDTYKAPEYDVNQRVSPQYDIWSFGCILLQFVVWYLRGWQGVDDFSKERTADSKGAMMAADIFFGLEASNMNAFRARAKLSVVEMFKSLKNDGACSDYILDLLEYVQTDLLRVDRSKRAKIYDIVKKFKQLHDYCQNSSEYCLSRTKLASRTDSELSEIVEVPISPGKA</sequence>
<gene>
    <name evidence="2" type="ORF">CC86DRAFT_251853</name>
</gene>
<dbReference type="GO" id="GO:0004674">
    <property type="term" value="F:protein serine/threonine kinase activity"/>
    <property type="evidence" value="ECO:0007669"/>
    <property type="project" value="TreeGrafter"/>
</dbReference>
<dbReference type="PANTHER" id="PTHR24359">
    <property type="entry name" value="SERINE/THREONINE-PROTEIN KINASE SBK1"/>
    <property type="match status" value="1"/>
</dbReference>
<feature type="non-terminal residue" evidence="2">
    <location>
        <position position="1"/>
    </location>
</feature>
<organism evidence="2 3">
    <name type="scientific">Ophiobolus disseminans</name>
    <dbReference type="NCBI Taxonomy" id="1469910"/>
    <lineage>
        <taxon>Eukaryota</taxon>
        <taxon>Fungi</taxon>
        <taxon>Dikarya</taxon>
        <taxon>Ascomycota</taxon>
        <taxon>Pezizomycotina</taxon>
        <taxon>Dothideomycetes</taxon>
        <taxon>Pleosporomycetidae</taxon>
        <taxon>Pleosporales</taxon>
        <taxon>Pleosporineae</taxon>
        <taxon>Phaeosphaeriaceae</taxon>
        <taxon>Ophiobolus</taxon>
    </lineage>
</organism>
<feature type="non-terminal residue" evidence="2">
    <location>
        <position position="640"/>
    </location>
</feature>
<proteinExistence type="predicted"/>
<dbReference type="CDD" id="cd00180">
    <property type="entry name" value="PKc"/>
    <property type="match status" value="1"/>
</dbReference>
<keyword evidence="2" id="KW-0808">Transferase</keyword>
<dbReference type="OrthoDB" id="1046782at2759"/>
<evidence type="ECO:0000313" key="3">
    <source>
        <dbReference type="Proteomes" id="UP000799424"/>
    </source>
</evidence>
<keyword evidence="3" id="KW-1185">Reference proteome</keyword>
<accession>A0A6A6ZRM7</accession>
<dbReference type="Gene3D" id="1.10.510.10">
    <property type="entry name" value="Transferase(Phosphotransferase) domain 1"/>
    <property type="match status" value="1"/>
</dbReference>
<name>A0A6A6ZRM7_9PLEO</name>
<dbReference type="Proteomes" id="UP000799424">
    <property type="component" value="Unassembled WGS sequence"/>
</dbReference>
<dbReference type="PROSITE" id="PS50011">
    <property type="entry name" value="PROTEIN_KINASE_DOM"/>
    <property type="match status" value="1"/>
</dbReference>
<dbReference type="InterPro" id="IPR000719">
    <property type="entry name" value="Prot_kinase_dom"/>
</dbReference>
<dbReference type="InterPro" id="IPR011009">
    <property type="entry name" value="Kinase-like_dom_sf"/>
</dbReference>
<dbReference type="EMBL" id="MU006233">
    <property type="protein sequence ID" value="KAF2823104.1"/>
    <property type="molecule type" value="Genomic_DNA"/>
</dbReference>